<evidence type="ECO:0000313" key="2">
    <source>
        <dbReference type="Proteomes" id="UP000887565"/>
    </source>
</evidence>
<organism evidence="2 3">
    <name type="scientific">Romanomermis culicivorax</name>
    <name type="common">Nematode worm</name>
    <dbReference type="NCBI Taxonomy" id="13658"/>
    <lineage>
        <taxon>Eukaryota</taxon>
        <taxon>Metazoa</taxon>
        <taxon>Ecdysozoa</taxon>
        <taxon>Nematoda</taxon>
        <taxon>Enoplea</taxon>
        <taxon>Dorylaimia</taxon>
        <taxon>Mermithida</taxon>
        <taxon>Mermithoidea</taxon>
        <taxon>Mermithidae</taxon>
        <taxon>Romanomermis</taxon>
    </lineage>
</organism>
<dbReference type="AlphaFoldDB" id="A0A915JAJ2"/>
<accession>A0A915JAJ2</accession>
<protein>
    <submittedName>
        <fullName evidence="3">Uncharacterized protein</fullName>
    </submittedName>
</protein>
<keyword evidence="2" id="KW-1185">Reference proteome</keyword>
<reference evidence="3" key="1">
    <citation type="submission" date="2022-11" db="UniProtKB">
        <authorList>
            <consortium name="WormBaseParasite"/>
        </authorList>
    </citation>
    <scope>IDENTIFICATION</scope>
</reference>
<feature type="region of interest" description="Disordered" evidence="1">
    <location>
        <begin position="1"/>
        <end position="23"/>
    </location>
</feature>
<name>A0A915JAJ2_ROMCU</name>
<evidence type="ECO:0000313" key="3">
    <source>
        <dbReference type="WBParaSite" id="nRc.2.0.1.t22795-RA"/>
    </source>
</evidence>
<proteinExistence type="predicted"/>
<evidence type="ECO:0000256" key="1">
    <source>
        <dbReference type="SAM" id="MobiDB-lite"/>
    </source>
</evidence>
<sequence length="67" mass="7712">MPDKQESATYLTNGIDPPPHSPHYPQDANWAEWTLASSVPSLPTQFIYYERMEDCVCLGQLPEIQFR</sequence>
<dbReference type="Proteomes" id="UP000887565">
    <property type="component" value="Unplaced"/>
</dbReference>
<dbReference type="WBParaSite" id="nRc.2.0.1.t22795-RA">
    <property type="protein sequence ID" value="nRc.2.0.1.t22795-RA"/>
    <property type="gene ID" value="nRc.2.0.1.g22795"/>
</dbReference>